<reference evidence="1 2" key="1">
    <citation type="submission" date="2015-03" db="EMBL/GenBank/DDBJ databases">
        <title>Genome assembly of Sandaracinus amylolyticus DSM 53668.</title>
        <authorList>
            <person name="Sharma G."/>
            <person name="Subramanian S."/>
        </authorList>
    </citation>
    <scope>NUCLEOTIDE SEQUENCE [LARGE SCALE GENOMIC DNA]</scope>
    <source>
        <strain evidence="1 2">DSM 53668</strain>
    </source>
</reference>
<evidence type="ECO:0000313" key="1">
    <source>
        <dbReference type="EMBL" id="AKF05711.1"/>
    </source>
</evidence>
<organism evidence="1 2">
    <name type="scientific">Sandaracinus amylolyticus</name>
    <dbReference type="NCBI Taxonomy" id="927083"/>
    <lineage>
        <taxon>Bacteria</taxon>
        <taxon>Pseudomonadati</taxon>
        <taxon>Myxococcota</taxon>
        <taxon>Polyangia</taxon>
        <taxon>Polyangiales</taxon>
        <taxon>Sandaracinaceae</taxon>
        <taxon>Sandaracinus</taxon>
    </lineage>
</organism>
<keyword evidence="2" id="KW-1185">Reference proteome</keyword>
<dbReference type="STRING" id="927083.DB32_002860"/>
<dbReference type="EMBL" id="CP011125">
    <property type="protein sequence ID" value="AKF05711.1"/>
    <property type="molecule type" value="Genomic_DNA"/>
</dbReference>
<gene>
    <name evidence="1" type="ORF">DB32_002860</name>
</gene>
<dbReference type="KEGG" id="samy:DB32_002860"/>
<dbReference type="Proteomes" id="UP000034883">
    <property type="component" value="Chromosome"/>
</dbReference>
<evidence type="ECO:0000313" key="2">
    <source>
        <dbReference type="Proteomes" id="UP000034883"/>
    </source>
</evidence>
<dbReference type="RefSeq" id="WP_053232952.1">
    <property type="nucleotide sequence ID" value="NZ_CP011125.1"/>
</dbReference>
<dbReference type="AlphaFoldDB" id="A0A0F6W2F1"/>
<sequence>MASTLDEALASFRAGAAPDEVVDAALREADRALESGQALDGIEALVRAESELGAGFGGVRGGGLGVRHVERPRVHALLGFRERVDRTLPALRRAVRFPEDVRRALELEVERAIALSRAFVELGWYAHGASMLAASELPLGYLGARPTQRFEWLRQRASWAFAARELGEARQAVRDYHALVRDGGLPDVEIDRLLDELTGWLEVAPVRTLVAELAPRVAGHPEREGRLLAWDIASTLFFPWDEALEAELESRLREPTVATLEALVDRVGEALAARAALASDPLPRPALLEDGGRVLMLLDRLADLALARDAEKLALRARVTAHEQMLDVLAALRPDALEAMHPVDAARVRELLDEAPWSEAARGARLARLRASITDDADARVIAALVADPLLPPSDAEILSASRLGVDGALVAPDEDTLDLVAALVDRSALCSSGSGGDREIERGTIALARRWLEHAITSEDRALAMEAKEILAGALELEGDLAGALALFEELATYFEARDHERWVRAIERCAMLAKQTGRLAAAGRAARSGFRPGGRVQLPAQDLPEPSDPMQAEEQAERAIAVALRTSDPEVGEAWLRRALALYDRVPDGRRREDEIWERIADLWQAEADALFESGDATSETLDEAHRRAHEALVRAIEVNEDLGDGERVFELSGRVLDVLWTWLTRWEDAIDAFLTLARGRFRSAIARADLDHAAAALFELRAHLADFRSDTSDLEIEGDEGGTFVARFEELEREMADGVAAETEKLGEPWWAERLERRAALLEARWAQLDDDDDGDDEP</sequence>
<proteinExistence type="predicted"/>
<protein>
    <submittedName>
        <fullName evidence="1">TPR domain protein, putative component of TonB system</fullName>
    </submittedName>
</protein>
<accession>A0A0F6W2F1</accession>
<name>A0A0F6W2F1_9BACT</name>